<dbReference type="PANTHER" id="PTHR13800">
    <property type="entry name" value="TRANSIENT RECEPTOR POTENTIAL CATION CHANNEL, SUBFAMILY M, MEMBER 6"/>
    <property type="match status" value="1"/>
</dbReference>
<evidence type="ECO:0000259" key="10">
    <source>
        <dbReference type="Pfam" id="PF00520"/>
    </source>
</evidence>
<feature type="domain" description="TRPM SLOG" evidence="11">
    <location>
        <begin position="174"/>
        <end position="295"/>
    </location>
</feature>
<dbReference type="GO" id="GO:0005886">
    <property type="term" value="C:plasma membrane"/>
    <property type="evidence" value="ECO:0007669"/>
    <property type="project" value="TreeGrafter"/>
</dbReference>
<dbReference type="InterPro" id="IPR036770">
    <property type="entry name" value="Ankyrin_rpt-contain_sf"/>
</dbReference>
<dbReference type="AlphaFoldDB" id="A0A815B118"/>
<proteinExistence type="predicted"/>
<dbReference type="InterPro" id="IPR041491">
    <property type="entry name" value="TRPM_SLOG"/>
</dbReference>
<evidence type="ECO:0000256" key="2">
    <source>
        <dbReference type="ARBA" id="ARBA00022448"/>
    </source>
</evidence>
<evidence type="ECO:0000256" key="8">
    <source>
        <dbReference type="SAM" id="Coils"/>
    </source>
</evidence>
<accession>A0A815B118</accession>
<feature type="coiled-coil region" evidence="8">
    <location>
        <begin position="1070"/>
        <end position="1097"/>
    </location>
</feature>
<feature type="domain" description="TRPM-like" evidence="12">
    <location>
        <begin position="413"/>
        <end position="463"/>
    </location>
</feature>
<evidence type="ECO:0000256" key="7">
    <source>
        <dbReference type="ARBA" id="ARBA00023303"/>
    </source>
</evidence>
<dbReference type="SUPFAM" id="SSF48403">
    <property type="entry name" value="Ankyrin repeat"/>
    <property type="match status" value="1"/>
</dbReference>
<evidence type="ECO:0000259" key="11">
    <source>
        <dbReference type="Pfam" id="PF18139"/>
    </source>
</evidence>
<dbReference type="GO" id="GO:0030001">
    <property type="term" value="P:metal ion transport"/>
    <property type="evidence" value="ECO:0007669"/>
    <property type="project" value="TreeGrafter"/>
</dbReference>
<reference evidence="13" key="1">
    <citation type="submission" date="2021-02" db="EMBL/GenBank/DDBJ databases">
        <authorList>
            <person name="Nowell W R."/>
        </authorList>
    </citation>
    <scope>NUCLEOTIDE SEQUENCE</scope>
</reference>
<dbReference type="PANTHER" id="PTHR13800:SF1">
    <property type="entry name" value="TRANSIENT RECEPTOR POTENTIAL CATION CHANNEL TRPM"/>
    <property type="match status" value="1"/>
</dbReference>
<organism evidence="13 14">
    <name type="scientific">Rotaria sordida</name>
    <dbReference type="NCBI Taxonomy" id="392033"/>
    <lineage>
        <taxon>Eukaryota</taxon>
        <taxon>Metazoa</taxon>
        <taxon>Spiralia</taxon>
        <taxon>Gnathifera</taxon>
        <taxon>Rotifera</taxon>
        <taxon>Eurotatoria</taxon>
        <taxon>Bdelloidea</taxon>
        <taxon>Philodinida</taxon>
        <taxon>Philodinidae</taxon>
        <taxon>Rotaria</taxon>
    </lineage>
</organism>
<protein>
    <submittedName>
        <fullName evidence="13">Uncharacterized protein</fullName>
    </submittedName>
</protein>
<keyword evidence="2" id="KW-0813">Transport</keyword>
<feature type="transmembrane region" description="Helical" evidence="9">
    <location>
        <begin position="936"/>
        <end position="965"/>
    </location>
</feature>
<keyword evidence="5" id="KW-0406">Ion transport</keyword>
<gene>
    <name evidence="13" type="ORF">ZHD862_LOCUS26050</name>
</gene>
<evidence type="ECO:0000256" key="6">
    <source>
        <dbReference type="ARBA" id="ARBA00023136"/>
    </source>
</evidence>
<keyword evidence="4 9" id="KW-1133">Transmembrane helix</keyword>
<feature type="transmembrane region" description="Helical" evidence="9">
    <location>
        <begin position="649"/>
        <end position="670"/>
    </location>
</feature>
<evidence type="ECO:0000256" key="4">
    <source>
        <dbReference type="ARBA" id="ARBA00022989"/>
    </source>
</evidence>
<sequence length="1100" mass="128017">MDEHIAQKLRNVRTAVETLKICQNDLLSLNTNAVTVVKFMQKGWLLPKPDLIISVTGGAKNFDMSTRLRKIFQSGLVSAAITTNAWLITAGTNAGVFKEVGKALNKYRYKNRKNDVDISCIGIGSWGYTTENEQVDCQSTTFSTDANTKKETLPSIRHRLSKITHPARMDNDDQYAVRHYTVKEKQKKRCDLEPNHTHFLLFDDGQSNADAVLPLRAEIEKYCRNTSRDTATDGTIESLIPIVMVLVEGGLSLIRTICEALDSNTPVVVIKESGRVADLIAELHTCYTESENGNDNFYPTRLQTGLAQSSSKEIKIKKILTKAQATITGLHEVIDNLCRVLNEHKQLVTIFKFDSKRHHENLEDAILESLFNAAKFSDDHIERNHRTAELRLAIAWHKFNYAQKYLLTDTTISKWKEDDLHRALVDALHRGHVDFVELFIEFGTSLEKLTNGDLRQLYATTLTNNRLPVKGKEKNAICRREDFYLDYFNLILDNTNKNNNLLLLDDNMSLGKDAPQELFLWALFLNRLELATYLCSKTWNSSVAPLFGALIYRRAASSELDIDIKQQYEENAEQFDIHAMSIIDQCFDNDENFAIDLLKQPAVAFNNIYPLQLARKINCKSFLASKCVQKYLDHQWFGCINYKRTAINFRVFLCSLFFPLFPIVCIFLPYTQKHKKVRQWTKMYHFIGSVQQEEKNYVPWYDKIKYFYEAPFARFYYYMIFYILFLGLFSFVLLVDYFPLNIYNEYQSDIQILPISITEIILHICFWSFIIEEIRQFLCIDSKREYISGIWHMVDMIGAILYLISFITRFIILEQFFVVSKIFLCLDLILWYVRTLELFAAFEKLGPKLIMIFNTMKDLLFFVCCIVIFFIGYSISSWSLINTDNQISWNYNSNRSITDDRSSLWTWQLLHDVTNFGVWKIFGQVDPIDGTNAYSIVTFILTILFVAISNVLLLNVLVALFNITIENVRMQSHRIWRYQCFLLVYEYNNKPPLPPPFNTIYYLYSIIRYIIEKIQYYHQKCQHVACEISKDSIDSSETEVREEFKISNAMQHESAIADDYWSYILKHGKKDPVEAAIENIERKLHDLQEQMHDMMNHGLN</sequence>
<evidence type="ECO:0000256" key="9">
    <source>
        <dbReference type="SAM" id="Phobius"/>
    </source>
</evidence>
<feature type="transmembrane region" description="Helical" evidence="9">
    <location>
        <begin position="790"/>
        <end position="812"/>
    </location>
</feature>
<dbReference type="Pfam" id="PF18139">
    <property type="entry name" value="LSDAT_euk"/>
    <property type="match status" value="2"/>
</dbReference>
<name>A0A815B118_9BILA</name>
<feature type="domain" description="TRPM-like" evidence="12">
    <location>
        <begin position="507"/>
        <end position="624"/>
    </location>
</feature>
<feature type="transmembrane region" description="Helical" evidence="9">
    <location>
        <begin position="818"/>
        <end position="839"/>
    </location>
</feature>
<feature type="transmembrane region" description="Helical" evidence="9">
    <location>
        <begin position="715"/>
        <end position="738"/>
    </location>
</feature>
<feature type="domain" description="Ion transport" evidence="10">
    <location>
        <begin position="717"/>
        <end position="970"/>
    </location>
</feature>
<dbReference type="EMBL" id="CAJNOT010001917">
    <property type="protein sequence ID" value="CAF1263898.1"/>
    <property type="molecule type" value="Genomic_DNA"/>
</dbReference>
<evidence type="ECO:0000256" key="5">
    <source>
        <dbReference type="ARBA" id="ARBA00023065"/>
    </source>
</evidence>
<keyword evidence="3 9" id="KW-0812">Transmembrane</keyword>
<dbReference type="Proteomes" id="UP000663864">
    <property type="component" value="Unassembled WGS sequence"/>
</dbReference>
<dbReference type="InterPro" id="IPR050927">
    <property type="entry name" value="TRPM"/>
</dbReference>
<evidence type="ECO:0000313" key="14">
    <source>
        <dbReference type="Proteomes" id="UP000663864"/>
    </source>
</evidence>
<keyword evidence="7" id="KW-0407">Ion channel</keyword>
<dbReference type="InterPro" id="IPR005821">
    <property type="entry name" value="Ion_trans_dom"/>
</dbReference>
<evidence type="ECO:0000256" key="1">
    <source>
        <dbReference type="ARBA" id="ARBA00004141"/>
    </source>
</evidence>
<dbReference type="InterPro" id="IPR057366">
    <property type="entry name" value="TRPM-like"/>
</dbReference>
<comment type="caution">
    <text evidence="13">The sequence shown here is derived from an EMBL/GenBank/DDBJ whole genome shotgun (WGS) entry which is preliminary data.</text>
</comment>
<dbReference type="Pfam" id="PF00520">
    <property type="entry name" value="Ion_trans"/>
    <property type="match status" value="1"/>
</dbReference>
<dbReference type="Pfam" id="PF25508">
    <property type="entry name" value="TRPM2"/>
    <property type="match status" value="2"/>
</dbReference>
<keyword evidence="8" id="KW-0175">Coiled coil</keyword>
<feature type="transmembrane region" description="Helical" evidence="9">
    <location>
        <begin position="859"/>
        <end position="881"/>
    </location>
</feature>
<feature type="transmembrane region" description="Helical" evidence="9">
    <location>
        <begin position="750"/>
        <end position="770"/>
    </location>
</feature>
<keyword evidence="6 9" id="KW-0472">Membrane</keyword>
<comment type="subcellular location">
    <subcellularLocation>
        <location evidence="1">Membrane</location>
        <topology evidence="1">Multi-pass membrane protein</topology>
    </subcellularLocation>
</comment>
<evidence type="ECO:0000313" key="13">
    <source>
        <dbReference type="EMBL" id="CAF1263898.1"/>
    </source>
</evidence>
<dbReference type="GO" id="GO:0005261">
    <property type="term" value="F:monoatomic cation channel activity"/>
    <property type="evidence" value="ECO:0007669"/>
    <property type="project" value="TreeGrafter"/>
</dbReference>
<evidence type="ECO:0000256" key="3">
    <source>
        <dbReference type="ARBA" id="ARBA00022692"/>
    </source>
</evidence>
<evidence type="ECO:0000259" key="12">
    <source>
        <dbReference type="Pfam" id="PF25508"/>
    </source>
</evidence>
<feature type="domain" description="TRPM SLOG" evidence="11">
    <location>
        <begin position="27"/>
        <end position="148"/>
    </location>
</feature>